<gene>
    <name evidence="2" type="ORF">E2980_06805</name>
</gene>
<organism evidence="2 3">
    <name type="scientific">Cohnella luojiensis</name>
    <dbReference type="NCBI Taxonomy" id="652876"/>
    <lineage>
        <taxon>Bacteria</taxon>
        <taxon>Bacillati</taxon>
        <taxon>Bacillota</taxon>
        <taxon>Bacilli</taxon>
        <taxon>Bacillales</taxon>
        <taxon>Paenibacillaceae</taxon>
        <taxon>Cohnella</taxon>
    </lineage>
</organism>
<comment type="caution">
    <text evidence="2">The sequence shown here is derived from an EMBL/GenBank/DDBJ whole genome shotgun (WGS) entry which is preliminary data.</text>
</comment>
<dbReference type="Pfam" id="PF12773">
    <property type="entry name" value="DZR"/>
    <property type="match status" value="1"/>
</dbReference>
<dbReference type="AlphaFoldDB" id="A0A4Y8M0L6"/>
<dbReference type="EMBL" id="SOMN01000006">
    <property type="protein sequence ID" value="TFE28537.1"/>
    <property type="molecule type" value="Genomic_DNA"/>
</dbReference>
<accession>A0A4Y8M0L6</accession>
<dbReference type="InterPro" id="IPR025874">
    <property type="entry name" value="DZR"/>
</dbReference>
<evidence type="ECO:0000313" key="2">
    <source>
        <dbReference type="EMBL" id="TFE28537.1"/>
    </source>
</evidence>
<proteinExistence type="predicted"/>
<sequence>MFNEVPYEIISSREECSYMSIFKKISDTVSKGVTTATEKAQQTVEVTRLNAQISGKRKEIDKLFAIIGESVYEGYLSNDLSLAESKVLPRCNEITAIREEIAVLDDRIKAIRNEKDCVCGKRLPEDTRFCPSCGHPFPEPEPEPVVFDKPPVQMDPYVPGDTVAEDRAAGSEEEEARPTAHVDNRQICNSCSTPLYADSHYCPACGQPTR</sequence>
<reference evidence="2 3" key="1">
    <citation type="submission" date="2019-03" db="EMBL/GenBank/DDBJ databases">
        <title>Cohnella endophytica sp. nov., a novel endophytic bacterium isolated from bark of Sonneratia apetala.</title>
        <authorList>
            <person name="Tuo L."/>
        </authorList>
    </citation>
    <scope>NUCLEOTIDE SEQUENCE [LARGE SCALE GENOMIC DNA]</scope>
    <source>
        <strain evidence="2 3">CCTCC AB 208254</strain>
    </source>
</reference>
<feature type="domain" description="DZANK-type" evidence="1">
    <location>
        <begin position="119"/>
        <end position="206"/>
    </location>
</feature>
<protein>
    <recommendedName>
        <fullName evidence="1">DZANK-type domain-containing protein</fullName>
    </recommendedName>
</protein>
<dbReference type="OrthoDB" id="2066200at2"/>
<evidence type="ECO:0000259" key="1">
    <source>
        <dbReference type="Pfam" id="PF12773"/>
    </source>
</evidence>
<dbReference type="Proteomes" id="UP000297900">
    <property type="component" value="Unassembled WGS sequence"/>
</dbReference>
<name>A0A4Y8M0L6_9BACL</name>
<keyword evidence="3" id="KW-1185">Reference proteome</keyword>
<evidence type="ECO:0000313" key="3">
    <source>
        <dbReference type="Proteomes" id="UP000297900"/>
    </source>
</evidence>